<comment type="caution">
    <text evidence="2">The sequence shown here is derived from an EMBL/GenBank/DDBJ whole genome shotgun (WGS) entry which is preliminary data.</text>
</comment>
<dbReference type="EMBL" id="RZNX01000002">
    <property type="protein sequence ID" value="RUT33700.1"/>
    <property type="molecule type" value="Genomic_DNA"/>
</dbReference>
<protein>
    <submittedName>
        <fullName evidence="2">Uncharacterized protein</fullName>
    </submittedName>
</protein>
<keyword evidence="3" id="KW-1185">Reference proteome</keyword>
<keyword evidence="1" id="KW-1133">Transmembrane helix</keyword>
<evidence type="ECO:0000256" key="1">
    <source>
        <dbReference type="SAM" id="Phobius"/>
    </source>
</evidence>
<dbReference type="Proteomes" id="UP000272464">
    <property type="component" value="Unassembled WGS sequence"/>
</dbReference>
<feature type="transmembrane region" description="Helical" evidence="1">
    <location>
        <begin position="20"/>
        <end position="37"/>
    </location>
</feature>
<accession>A0A3S1BUG7</accession>
<keyword evidence="1" id="KW-0472">Membrane</keyword>
<evidence type="ECO:0000313" key="2">
    <source>
        <dbReference type="EMBL" id="RUT33700.1"/>
    </source>
</evidence>
<reference evidence="2 3" key="1">
    <citation type="submission" date="2018-12" db="EMBL/GenBank/DDBJ databases">
        <authorList>
            <person name="Sun L."/>
            <person name="Chen Z."/>
        </authorList>
    </citation>
    <scope>NUCLEOTIDE SEQUENCE [LARGE SCALE GENOMIC DNA]</scope>
    <source>
        <strain evidence="2 3">3-5-3</strain>
    </source>
</reference>
<gene>
    <name evidence="2" type="ORF">EJP77_08685</name>
</gene>
<name>A0A3S1BUG7_9BACL</name>
<proteinExistence type="predicted"/>
<evidence type="ECO:0000313" key="3">
    <source>
        <dbReference type="Proteomes" id="UP000272464"/>
    </source>
</evidence>
<sequence length="67" mass="7913">MNESFVVTAIKTFFPNSPLAMFYILLSLVAGWMYKQFRTYLINNQKSTTGKKWGNAEIGKRMKYKYF</sequence>
<dbReference type="AlphaFoldDB" id="A0A3S1BUG7"/>
<organism evidence="2 3">
    <name type="scientific">Paenibacillus zeisoli</name>
    <dbReference type="NCBI Taxonomy" id="2496267"/>
    <lineage>
        <taxon>Bacteria</taxon>
        <taxon>Bacillati</taxon>
        <taxon>Bacillota</taxon>
        <taxon>Bacilli</taxon>
        <taxon>Bacillales</taxon>
        <taxon>Paenibacillaceae</taxon>
        <taxon>Paenibacillus</taxon>
    </lineage>
</organism>
<dbReference type="RefSeq" id="WP_127198814.1">
    <property type="nucleotide sequence ID" value="NZ_RZNX01000002.1"/>
</dbReference>
<keyword evidence="1" id="KW-0812">Transmembrane</keyword>